<keyword evidence="2" id="KW-1185">Reference proteome</keyword>
<sequence>MRRRWACEVLGRPLDIKIIEGDDQAISLEMHIENQEREDLTPTEEAISYYQLIQYGVYATYDELAAHWGVSKSKVSKGVKAASVLIEPHIKDTLIDPTVLSVSALGNLANLMSNAENKKVIIKAAKNLKSQSVKKSSKACLDILLNSVVVSKKETYQEVNQKVKVGDTQCKVKRNMKGKVSIEFDSFNELSNDEIFSLFSSVQAALK</sequence>
<dbReference type="SUPFAM" id="SSF109709">
    <property type="entry name" value="KorB DNA-binding domain-like"/>
    <property type="match status" value="1"/>
</dbReference>
<reference evidence="1" key="1">
    <citation type="submission" date="2022-01" db="EMBL/GenBank/DDBJ databases">
        <title>Colwellia maritima, isolated from seawater.</title>
        <authorList>
            <person name="Kristyanto S."/>
            <person name="Jung J."/>
            <person name="Jeon C.O."/>
        </authorList>
    </citation>
    <scope>NUCLEOTIDE SEQUENCE</scope>
    <source>
        <strain evidence="1">MSW7</strain>
    </source>
</reference>
<dbReference type="EMBL" id="JAKKSL010000007">
    <property type="protein sequence ID" value="MCI2285925.1"/>
    <property type="molecule type" value="Genomic_DNA"/>
</dbReference>
<evidence type="ECO:0000313" key="2">
    <source>
        <dbReference type="Proteomes" id="UP001139646"/>
    </source>
</evidence>
<comment type="caution">
    <text evidence="1">The sequence shown here is derived from an EMBL/GenBank/DDBJ whole genome shotgun (WGS) entry which is preliminary data.</text>
</comment>
<name>A0ABS9X6Q5_9GAMM</name>
<proteinExistence type="predicted"/>
<dbReference type="Proteomes" id="UP001139646">
    <property type="component" value="Unassembled WGS sequence"/>
</dbReference>
<evidence type="ECO:0000313" key="1">
    <source>
        <dbReference type="EMBL" id="MCI2285925.1"/>
    </source>
</evidence>
<gene>
    <name evidence="1" type="ORF">L3081_24170</name>
</gene>
<accession>A0ABS9X6Q5</accession>
<organism evidence="1 2">
    <name type="scientific">Colwellia maritima</name>
    <dbReference type="NCBI Taxonomy" id="2912588"/>
    <lineage>
        <taxon>Bacteria</taxon>
        <taxon>Pseudomonadati</taxon>
        <taxon>Pseudomonadota</taxon>
        <taxon>Gammaproteobacteria</taxon>
        <taxon>Alteromonadales</taxon>
        <taxon>Colwelliaceae</taxon>
        <taxon>Colwellia</taxon>
    </lineage>
</organism>
<evidence type="ECO:0008006" key="3">
    <source>
        <dbReference type="Google" id="ProtNLM"/>
    </source>
</evidence>
<dbReference type="RefSeq" id="WP_242288956.1">
    <property type="nucleotide sequence ID" value="NZ_JAKKSL010000007.1"/>
</dbReference>
<dbReference type="Gene3D" id="1.10.10.2830">
    <property type="match status" value="1"/>
</dbReference>
<protein>
    <recommendedName>
        <fullName evidence="3">ParB/RepB/Spo0J family partition protein</fullName>
    </recommendedName>
</protein>